<feature type="region of interest" description="Disordered" evidence="1">
    <location>
        <begin position="335"/>
        <end position="356"/>
    </location>
</feature>
<feature type="region of interest" description="Disordered" evidence="1">
    <location>
        <begin position="454"/>
        <end position="486"/>
    </location>
</feature>
<feature type="compositionally biased region" description="Low complexity" evidence="1">
    <location>
        <begin position="375"/>
        <end position="399"/>
    </location>
</feature>
<dbReference type="AlphaFoldDB" id="A0A916EJA7"/>
<feature type="domain" description="Arrestin-like N-terminal" evidence="2">
    <location>
        <begin position="59"/>
        <end position="159"/>
    </location>
</feature>
<feature type="region of interest" description="Disordered" evidence="1">
    <location>
        <begin position="375"/>
        <end position="431"/>
    </location>
</feature>
<dbReference type="VEuPathDB" id="FungiDB:RhiirFUN_005229"/>
<evidence type="ECO:0000259" key="2">
    <source>
        <dbReference type="Pfam" id="PF00339"/>
    </source>
</evidence>
<dbReference type="Pfam" id="PF00339">
    <property type="entry name" value="Arrestin_N"/>
    <property type="match status" value="1"/>
</dbReference>
<sequence length="561" mass="63705">MDSPTSSTGSSSSGRFSLFRNGPKNNEYIKTNKNIYLSYAEGSNTFQHGQLGDNDTFLVGTIHLNYGKPCQIKSVYLHLKGIEKTSWQRSQARSKTIYSGENTLVDQTNKVWEAFDDSEEVTMLDIPFKVQLPYNLPDTISTEFGSVQYVLRATVNAKALIGSSQQSVKLYCPLKRTITLDIQHLPPFKLCGTTPSGIDYTFLLPPNKCFNVGSYVSIPMKLRFLHPNVGVERVEVCLRTSMDYQSTTQGESKHVDQNILGIIVSRSELLFTQPASTYYGECTYTLNIFIPKNAQPTHQGRFMSIGHFININFYLWGFESDYHVEESVRIGNMIEKHPPQNQNQNQNQNQSPHIQQIQQPLNSINLSNIPIGTYPNSTPTYSTSSSHSYNTNSSTQSYTAPSPNTPITPQVTPPLTHRLLPTPPPSNQFNIQYTYMNDGGHLPVDTSYYQYNNNNQQQKPQLPQKSHERKPLPEQPKISYNDKPYDGYNQHPILNYNNITMMTYYNRSPESRRDSGTSTPLKEFETISNSSQLDILNGHVPYPTHLSPPPYRQSTRQQDYK</sequence>
<proteinExistence type="predicted"/>
<dbReference type="Proteomes" id="UP000684084">
    <property type="component" value="Unassembled WGS sequence"/>
</dbReference>
<reference evidence="3" key="1">
    <citation type="submission" date="2020-05" db="EMBL/GenBank/DDBJ databases">
        <authorList>
            <person name="Rincon C."/>
            <person name="Sanders R I."/>
            <person name="Robbins C."/>
            <person name="Chaturvedi A."/>
        </authorList>
    </citation>
    <scope>NUCLEOTIDE SEQUENCE</scope>
    <source>
        <strain evidence="3">CHB12</strain>
    </source>
</reference>
<feature type="compositionally biased region" description="Polar residues" evidence="1">
    <location>
        <begin position="516"/>
        <end position="534"/>
    </location>
</feature>
<name>A0A916EJA7_9GLOM</name>
<evidence type="ECO:0000313" key="3">
    <source>
        <dbReference type="EMBL" id="CAB5392880.1"/>
    </source>
</evidence>
<feature type="region of interest" description="Disordered" evidence="1">
    <location>
        <begin position="508"/>
        <end position="561"/>
    </location>
</feature>
<feature type="compositionally biased region" description="Polar residues" evidence="1">
    <location>
        <begin position="552"/>
        <end position="561"/>
    </location>
</feature>
<feature type="compositionally biased region" description="Polar residues" evidence="1">
    <location>
        <begin position="400"/>
        <end position="410"/>
    </location>
</feature>
<comment type="caution">
    <text evidence="3">The sequence shown here is derived from an EMBL/GenBank/DDBJ whole genome shotgun (WGS) entry which is preliminary data.</text>
</comment>
<feature type="compositionally biased region" description="Low complexity" evidence="1">
    <location>
        <begin position="339"/>
        <end position="356"/>
    </location>
</feature>
<dbReference type="OrthoDB" id="2333384at2759"/>
<evidence type="ECO:0000256" key="1">
    <source>
        <dbReference type="SAM" id="MobiDB-lite"/>
    </source>
</evidence>
<organism evidence="3 4">
    <name type="scientific">Rhizophagus irregularis</name>
    <dbReference type="NCBI Taxonomy" id="588596"/>
    <lineage>
        <taxon>Eukaryota</taxon>
        <taxon>Fungi</taxon>
        <taxon>Fungi incertae sedis</taxon>
        <taxon>Mucoromycota</taxon>
        <taxon>Glomeromycotina</taxon>
        <taxon>Glomeromycetes</taxon>
        <taxon>Glomerales</taxon>
        <taxon>Glomeraceae</taxon>
        <taxon>Rhizophagus</taxon>
    </lineage>
</organism>
<gene>
    <name evidence="3" type="ORF">CHRIB12_LOCUS22615</name>
</gene>
<dbReference type="EMBL" id="CAGKOT010000079">
    <property type="protein sequence ID" value="CAB5392880.1"/>
    <property type="molecule type" value="Genomic_DNA"/>
</dbReference>
<evidence type="ECO:0000313" key="4">
    <source>
        <dbReference type="Proteomes" id="UP000684084"/>
    </source>
</evidence>
<dbReference type="InterPro" id="IPR011021">
    <property type="entry name" value="Arrestin-like_N"/>
</dbReference>
<protein>
    <recommendedName>
        <fullName evidence="2">Arrestin-like N-terminal domain-containing protein</fullName>
    </recommendedName>
</protein>
<accession>A0A916EJA7</accession>